<dbReference type="Gene3D" id="3.10.20.90">
    <property type="entry name" value="Phosphatidylinositol 3-kinase Catalytic Subunit, Chain A, domain 1"/>
    <property type="match status" value="1"/>
</dbReference>
<evidence type="ECO:0000259" key="2">
    <source>
        <dbReference type="PROSITE" id="PS51399"/>
    </source>
</evidence>
<dbReference type="GO" id="GO:0005634">
    <property type="term" value="C:nucleus"/>
    <property type="evidence" value="ECO:0007669"/>
    <property type="project" value="TreeGrafter"/>
</dbReference>
<dbReference type="GO" id="GO:0005829">
    <property type="term" value="C:cytosol"/>
    <property type="evidence" value="ECO:0007669"/>
    <property type="project" value="TreeGrafter"/>
</dbReference>
<dbReference type="Pfam" id="PF08059">
    <property type="entry name" value="SEP"/>
    <property type="match status" value="1"/>
</dbReference>
<feature type="domain" description="UBX" evidence="1">
    <location>
        <begin position="179"/>
        <end position="255"/>
    </location>
</feature>
<evidence type="ECO:0000313" key="4">
    <source>
        <dbReference type="Proteomes" id="UP000290189"/>
    </source>
</evidence>
<dbReference type="Proteomes" id="UP000290189">
    <property type="component" value="Unassembled WGS sequence"/>
</dbReference>
<dbReference type="PROSITE" id="PS51399">
    <property type="entry name" value="SEP"/>
    <property type="match status" value="1"/>
</dbReference>
<name>A0A3P3YID8_PLABS</name>
<dbReference type="InterPro" id="IPR012989">
    <property type="entry name" value="SEP_domain"/>
</dbReference>
<evidence type="ECO:0000313" key="3">
    <source>
        <dbReference type="EMBL" id="SPQ99889.1"/>
    </source>
</evidence>
<dbReference type="EMBL" id="OVEO01000012">
    <property type="protein sequence ID" value="SPQ99889.1"/>
    <property type="molecule type" value="Genomic_DNA"/>
</dbReference>
<dbReference type="GO" id="GO:0061025">
    <property type="term" value="P:membrane fusion"/>
    <property type="evidence" value="ECO:0007669"/>
    <property type="project" value="TreeGrafter"/>
</dbReference>
<organism evidence="3 4">
    <name type="scientific">Plasmodiophora brassicae</name>
    <name type="common">Clubroot disease agent</name>
    <dbReference type="NCBI Taxonomy" id="37360"/>
    <lineage>
        <taxon>Eukaryota</taxon>
        <taxon>Sar</taxon>
        <taxon>Rhizaria</taxon>
        <taxon>Endomyxa</taxon>
        <taxon>Phytomyxea</taxon>
        <taxon>Plasmodiophorida</taxon>
        <taxon>Plasmodiophoridae</taxon>
        <taxon>Plasmodiophora</taxon>
    </lineage>
</organism>
<dbReference type="SUPFAM" id="SSF54236">
    <property type="entry name" value="Ubiquitin-like"/>
    <property type="match status" value="1"/>
</dbReference>
<dbReference type="AlphaFoldDB" id="A0A3P3YID8"/>
<dbReference type="PANTHER" id="PTHR23333">
    <property type="entry name" value="UBX DOMAIN CONTAINING PROTEIN"/>
    <property type="match status" value="1"/>
</dbReference>
<dbReference type="Gene3D" id="3.30.420.210">
    <property type="entry name" value="SEP domain"/>
    <property type="match status" value="1"/>
</dbReference>
<dbReference type="InterPro" id="IPR001012">
    <property type="entry name" value="UBX_dom"/>
</dbReference>
<reference evidence="3 4" key="1">
    <citation type="submission" date="2018-03" db="EMBL/GenBank/DDBJ databases">
        <authorList>
            <person name="Fogelqvist J."/>
        </authorList>
    </citation>
    <scope>NUCLEOTIDE SEQUENCE [LARGE SCALE GENOMIC DNA]</scope>
</reference>
<dbReference type="InterPro" id="IPR029071">
    <property type="entry name" value="Ubiquitin-like_domsf"/>
</dbReference>
<feature type="domain" description="SEP" evidence="2">
    <location>
        <begin position="68"/>
        <end position="143"/>
    </location>
</feature>
<dbReference type="GO" id="GO:0043130">
    <property type="term" value="F:ubiquitin binding"/>
    <property type="evidence" value="ECO:0007669"/>
    <property type="project" value="TreeGrafter"/>
</dbReference>
<dbReference type="SUPFAM" id="SSF102848">
    <property type="entry name" value="NSFL1 (p97 ATPase) cofactor p47, SEP domain"/>
    <property type="match status" value="1"/>
</dbReference>
<dbReference type="InterPro" id="IPR036241">
    <property type="entry name" value="NSFL1C_SEP_dom_sf"/>
</dbReference>
<protein>
    <recommendedName>
        <fullName evidence="5">SEP domain-containing protein</fullName>
    </recommendedName>
</protein>
<geneLocation type="mitochondrion" evidence="3"/>
<dbReference type="SMART" id="SM00553">
    <property type="entry name" value="SEP"/>
    <property type="match status" value="1"/>
</dbReference>
<dbReference type="GO" id="GO:0031468">
    <property type="term" value="P:nuclear membrane reassembly"/>
    <property type="evidence" value="ECO:0007669"/>
    <property type="project" value="TreeGrafter"/>
</dbReference>
<dbReference type="GO" id="GO:0007030">
    <property type="term" value="P:Golgi organization"/>
    <property type="evidence" value="ECO:0007669"/>
    <property type="project" value="TreeGrafter"/>
</dbReference>
<dbReference type="PROSITE" id="PS50033">
    <property type="entry name" value="UBX"/>
    <property type="match status" value="1"/>
</dbReference>
<evidence type="ECO:0008006" key="5">
    <source>
        <dbReference type="Google" id="ProtNLM"/>
    </source>
</evidence>
<gene>
    <name evidence="3" type="ORF">PLBR_LOCUS7104</name>
</gene>
<keyword evidence="3" id="KW-0496">Mitochondrion</keyword>
<accession>A0A3P3YID8</accession>
<dbReference type="Pfam" id="PF00789">
    <property type="entry name" value="UBX"/>
    <property type="match status" value="1"/>
</dbReference>
<dbReference type="GO" id="GO:0043161">
    <property type="term" value="P:proteasome-mediated ubiquitin-dependent protein catabolic process"/>
    <property type="evidence" value="ECO:0007669"/>
    <property type="project" value="TreeGrafter"/>
</dbReference>
<evidence type="ECO:0000259" key="1">
    <source>
        <dbReference type="PROSITE" id="PS50033"/>
    </source>
</evidence>
<dbReference type="PANTHER" id="PTHR23333:SF20">
    <property type="entry name" value="NSFL1 COFACTOR P47"/>
    <property type="match status" value="1"/>
</dbReference>
<sequence length="257" mass="26931">MSRGGVHSIDDLRASNADARRVEEFSQGGHQSGTAVLRPVRGDAPIDTSAIVAAGYRQAQTGMGPVAHPLVTITVYRNGFIVTNPDGTDGPFRDAARPDNQRFMADLLAQRVPEELEPQVRQASGAAQDVGVNLVSKTSEDYVPAFQAFQGQGFSLRSAQPSAASTFSAARAAPLSLVAGEPVSTVQVAALDGSRHRIQVNAARHTVLDLFQHVMQLTGAPATFDLLGGFPPRPLSDPAATIAQAGLAGSSLRMKAP</sequence>
<proteinExistence type="predicted"/>
<dbReference type="GO" id="GO:0000045">
    <property type="term" value="P:autophagosome assembly"/>
    <property type="evidence" value="ECO:0007669"/>
    <property type="project" value="TreeGrafter"/>
</dbReference>